<sequence length="61" mass="6829">MATNPVDPEQPPRIEDMFHRPLLDAAPERPTCARHPGTRPRRVLRAAWICPACVRATAADE</sequence>
<accession>A0ABU2LC70</accession>
<proteinExistence type="predicted"/>
<comment type="caution">
    <text evidence="1">The sequence shown here is derived from an EMBL/GenBank/DDBJ whole genome shotgun (WGS) entry which is preliminary data.</text>
</comment>
<keyword evidence="2" id="KW-1185">Reference proteome</keyword>
<evidence type="ECO:0000313" key="2">
    <source>
        <dbReference type="Proteomes" id="UP001183388"/>
    </source>
</evidence>
<gene>
    <name evidence="1" type="ORF">RM780_19200</name>
</gene>
<organism evidence="1 2">
    <name type="scientific">Streptomyces boetiae</name>
    <dbReference type="NCBI Taxonomy" id="3075541"/>
    <lineage>
        <taxon>Bacteria</taxon>
        <taxon>Bacillati</taxon>
        <taxon>Actinomycetota</taxon>
        <taxon>Actinomycetes</taxon>
        <taxon>Kitasatosporales</taxon>
        <taxon>Streptomycetaceae</taxon>
        <taxon>Streptomyces</taxon>
    </lineage>
</organism>
<protein>
    <submittedName>
        <fullName evidence="1">Uncharacterized protein</fullName>
    </submittedName>
</protein>
<reference evidence="2" key="1">
    <citation type="submission" date="2023-07" db="EMBL/GenBank/DDBJ databases">
        <title>30 novel species of actinomycetes from the DSMZ collection.</title>
        <authorList>
            <person name="Nouioui I."/>
        </authorList>
    </citation>
    <scope>NUCLEOTIDE SEQUENCE [LARGE SCALE GENOMIC DNA]</scope>
    <source>
        <strain evidence="2">DSM 44917</strain>
    </source>
</reference>
<dbReference type="Proteomes" id="UP001183388">
    <property type="component" value="Unassembled WGS sequence"/>
</dbReference>
<dbReference type="EMBL" id="JAVREN010000030">
    <property type="protein sequence ID" value="MDT0309071.1"/>
    <property type="molecule type" value="Genomic_DNA"/>
</dbReference>
<evidence type="ECO:0000313" key="1">
    <source>
        <dbReference type="EMBL" id="MDT0309071.1"/>
    </source>
</evidence>
<dbReference type="RefSeq" id="WP_311632022.1">
    <property type="nucleotide sequence ID" value="NZ_JAVREN010000030.1"/>
</dbReference>
<name>A0ABU2LC70_9ACTN</name>